<gene>
    <name evidence="6" type="ORF">AMPC_39760</name>
</gene>
<dbReference type="InterPro" id="IPR036390">
    <property type="entry name" value="WH_DNA-bd_sf"/>
</dbReference>
<feature type="domain" description="HTH lysR-type" evidence="5">
    <location>
        <begin position="8"/>
        <end position="63"/>
    </location>
</feature>
<evidence type="ECO:0000313" key="7">
    <source>
        <dbReference type="Proteomes" id="UP001162734"/>
    </source>
</evidence>
<keyword evidence="3" id="KW-0238">DNA-binding</keyword>
<dbReference type="InterPro" id="IPR000847">
    <property type="entry name" value="LysR_HTH_N"/>
</dbReference>
<evidence type="ECO:0000256" key="2">
    <source>
        <dbReference type="ARBA" id="ARBA00023015"/>
    </source>
</evidence>
<dbReference type="PANTHER" id="PTHR30537">
    <property type="entry name" value="HTH-TYPE TRANSCRIPTIONAL REGULATOR"/>
    <property type="match status" value="1"/>
</dbReference>
<evidence type="ECO:0000313" key="6">
    <source>
        <dbReference type="EMBL" id="BDG10863.1"/>
    </source>
</evidence>
<dbReference type="InterPro" id="IPR058163">
    <property type="entry name" value="LysR-type_TF_proteobact-type"/>
</dbReference>
<evidence type="ECO:0000256" key="4">
    <source>
        <dbReference type="ARBA" id="ARBA00023163"/>
    </source>
</evidence>
<dbReference type="PANTHER" id="PTHR30537:SF5">
    <property type="entry name" value="HTH-TYPE TRANSCRIPTIONAL ACTIVATOR TTDR-RELATED"/>
    <property type="match status" value="1"/>
</dbReference>
<reference evidence="7" key="1">
    <citation type="journal article" date="2022" name="Int. J. Syst. Evol. Microbiol.">
        <title>Anaeromyxobacter oryzae sp. nov., Anaeromyxobacter diazotrophicus sp. nov. and Anaeromyxobacter paludicola sp. nov., isolated from paddy soils.</title>
        <authorList>
            <person name="Itoh H."/>
            <person name="Xu Z."/>
            <person name="Mise K."/>
            <person name="Masuda Y."/>
            <person name="Ushijima N."/>
            <person name="Hayakawa C."/>
            <person name="Shiratori Y."/>
            <person name="Senoo K."/>
        </authorList>
    </citation>
    <scope>NUCLEOTIDE SEQUENCE [LARGE SCALE GENOMIC DNA]</scope>
    <source>
        <strain evidence="7">Red630</strain>
    </source>
</reference>
<evidence type="ECO:0000256" key="3">
    <source>
        <dbReference type="ARBA" id="ARBA00023125"/>
    </source>
</evidence>
<dbReference type="InterPro" id="IPR005119">
    <property type="entry name" value="LysR_subst-bd"/>
</dbReference>
<dbReference type="Gene3D" id="1.10.10.10">
    <property type="entry name" value="Winged helix-like DNA-binding domain superfamily/Winged helix DNA-binding domain"/>
    <property type="match status" value="1"/>
</dbReference>
<keyword evidence="2" id="KW-0805">Transcription regulation</keyword>
<protein>
    <submittedName>
        <fullName evidence="6">Transcriptional regulator</fullName>
    </submittedName>
</protein>
<dbReference type="RefSeq" id="WP_248343453.1">
    <property type="nucleotide sequence ID" value="NZ_AP025592.1"/>
</dbReference>
<dbReference type="SUPFAM" id="SSF46785">
    <property type="entry name" value="Winged helix' DNA-binding domain"/>
    <property type="match status" value="1"/>
</dbReference>
<dbReference type="Proteomes" id="UP001162734">
    <property type="component" value="Chromosome"/>
</dbReference>
<evidence type="ECO:0000256" key="1">
    <source>
        <dbReference type="ARBA" id="ARBA00009437"/>
    </source>
</evidence>
<dbReference type="Pfam" id="PF00126">
    <property type="entry name" value="HTH_1"/>
    <property type="match status" value="1"/>
</dbReference>
<dbReference type="Gene3D" id="3.40.190.290">
    <property type="match status" value="1"/>
</dbReference>
<organism evidence="6 7">
    <name type="scientific">Anaeromyxobacter paludicola</name>
    <dbReference type="NCBI Taxonomy" id="2918171"/>
    <lineage>
        <taxon>Bacteria</taxon>
        <taxon>Pseudomonadati</taxon>
        <taxon>Myxococcota</taxon>
        <taxon>Myxococcia</taxon>
        <taxon>Myxococcales</taxon>
        <taxon>Cystobacterineae</taxon>
        <taxon>Anaeromyxobacteraceae</taxon>
        <taxon>Anaeromyxobacter</taxon>
    </lineage>
</organism>
<dbReference type="Pfam" id="PF03466">
    <property type="entry name" value="LysR_substrate"/>
    <property type="match status" value="1"/>
</dbReference>
<comment type="similarity">
    <text evidence="1">Belongs to the LysR transcriptional regulatory family.</text>
</comment>
<dbReference type="InterPro" id="IPR036388">
    <property type="entry name" value="WH-like_DNA-bd_sf"/>
</dbReference>
<name>A0ABN6NEY0_9BACT</name>
<evidence type="ECO:0000259" key="5">
    <source>
        <dbReference type="PROSITE" id="PS50931"/>
    </source>
</evidence>
<dbReference type="EMBL" id="AP025592">
    <property type="protein sequence ID" value="BDG10863.1"/>
    <property type="molecule type" value="Genomic_DNA"/>
</dbReference>
<keyword evidence="7" id="KW-1185">Reference proteome</keyword>
<keyword evidence="4" id="KW-0804">Transcription</keyword>
<dbReference type="SUPFAM" id="SSF53850">
    <property type="entry name" value="Periplasmic binding protein-like II"/>
    <property type="match status" value="1"/>
</dbReference>
<proteinExistence type="inferred from homology"/>
<accession>A0ABN6NEY0</accession>
<dbReference type="PROSITE" id="PS50931">
    <property type="entry name" value="HTH_LYSR"/>
    <property type="match status" value="1"/>
</dbReference>
<sequence>MPTPAEWLSDLAVFAEVARTGGFTAAAGKLGVSKSAASKAVARLEARLGARLLSRTTRRLALTEAGRVLQEHALRALSEAEAGQREVEALSASPLGTLRVNGPVSFGELFLAPAIPALLARHPGLRVDLSLEDRLIDAATSGYDVVVRIAPLSDSTLAVRKLSRNRTVVVASPAYLAARGTPQRPADLAGHDCLHYTNVSRTEEWRFKGPRGPYSVPVTGSFESSSGNAIRAAAIEGLGVAIIPEFMVAPDVREGRLTALLEAHMLPPRSVIQALFAPGRPTPPKVRAFVDHLAARLKEAGLAPA</sequence>
<dbReference type="PRINTS" id="PR00039">
    <property type="entry name" value="HTHLYSR"/>
</dbReference>
<dbReference type="CDD" id="cd08422">
    <property type="entry name" value="PBP2_CrgA_like"/>
    <property type="match status" value="1"/>
</dbReference>